<dbReference type="InterPro" id="IPR004113">
    <property type="entry name" value="FAD-bd_oxidored_4_C"/>
</dbReference>
<feature type="domain" description="FAD linked oxidase N-terminal" evidence="8">
    <location>
        <begin position="18"/>
        <end position="62"/>
    </location>
</feature>
<keyword evidence="6" id="KW-0496">Mitochondrion</keyword>
<dbReference type="GO" id="GO:0005739">
    <property type="term" value="C:mitochondrion"/>
    <property type="evidence" value="ECO:0007669"/>
    <property type="project" value="UniProtKB-SubCell"/>
</dbReference>
<evidence type="ECO:0000256" key="4">
    <source>
        <dbReference type="ARBA" id="ARBA00022946"/>
    </source>
</evidence>
<dbReference type="GO" id="GO:0008720">
    <property type="term" value="F:D-lactate dehydrogenase (NAD+) activity"/>
    <property type="evidence" value="ECO:0007669"/>
    <property type="project" value="TreeGrafter"/>
</dbReference>
<dbReference type="InterPro" id="IPR006094">
    <property type="entry name" value="Oxid_FAD_bind_N"/>
</dbReference>
<evidence type="ECO:0000256" key="3">
    <source>
        <dbReference type="ARBA" id="ARBA00008000"/>
    </source>
</evidence>
<dbReference type="EC" id="1.1.2.4" evidence="7"/>
<protein>
    <recommendedName>
        <fullName evidence="7">D-lactate dehydrogenase (cytochrome)</fullName>
        <ecNumber evidence="7">1.1.2.4</ecNumber>
    </recommendedName>
</protein>
<evidence type="ECO:0000259" key="9">
    <source>
        <dbReference type="Pfam" id="PF02913"/>
    </source>
</evidence>
<keyword evidence="5" id="KW-0560">Oxidoreductase</keyword>
<dbReference type="PANTHER" id="PTHR11748:SF111">
    <property type="entry name" value="D-LACTATE DEHYDROGENASE, MITOCHONDRIAL-RELATED"/>
    <property type="match status" value="1"/>
</dbReference>
<dbReference type="GO" id="GO:1903457">
    <property type="term" value="P:lactate catabolic process"/>
    <property type="evidence" value="ECO:0007669"/>
    <property type="project" value="TreeGrafter"/>
</dbReference>
<dbReference type="Gene3D" id="3.30.465.10">
    <property type="match status" value="1"/>
</dbReference>
<name>A0A4U5MPD2_POPAL</name>
<dbReference type="GO" id="GO:0050660">
    <property type="term" value="F:flavin adenine dinucleotide binding"/>
    <property type="evidence" value="ECO:0007669"/>
    <property type="project" value="InterPro"/>
</dbReference>
<dbReference type="PANTHER" id="PTHR11748">
    <property type="entry name" value="D-LACTATE DEHYDROGENASE"/>
    <property type="match status" value="1"/>
</dbReference>
<evidence type="ECO:0000256" key="6">
    <source>
        <dbReference type="ARBA" id="ARBA00023128"/>
    </source>
</evidence>
<dbReference type="GO" id="GO:0004458">
    <property type="term" value="F:D-lactate dehydrogenase (cytochrome) activity"/>
    <property type="evidence" value="ECO:0007669"/>
    <property type="project" value="UniProtKB-EC"/>
</dbReference>
<evidence type="ECO:0000256" key="5">
    <source>
        <dbReference type="ARBA" id="ARBA00023002"/>
    </source>
</evidence>
<feature type="domain" description="FAD-binding oxidoreductase/transferase type 4 C-terminal" evidence="9">
    <location>
        <begin position="92"/>
        <end position="154"/>
    </location>
</feature>
<comment type="caution">
    <text evidence="10">The sequence shown here is derived from an EMBL/GenBank/DDBJ whole genome shotgun (WGS) entry which is preliminary data.</text>
</comment>
<dbReference type="EMBL" id="RCHU01001178">
    <property type="protein sequence ID" value="TKR71451.1"/>
    <property type="molecule type" value="Genomic_DNA"/>
</dbReference>
<dbReference type="Pfam" id="PF01565">
    <property type="entry name" value="FAD_binding_4"/>
    <property type="match status" value="1"/>
</dbReference>
<dbReference type="SUPFAM" id="SSF56176">
    <property type="entry name" value="FAD-binding/transporter-associated domain-like"/>
    <property type="match status" value="1"/>
</dbReference>
<evidence type="ECO:0000256" key="1">
    <source>
        <dbReference type="ARBA" id="ARBA00001974"/>
    </source>
</evidence>
<comment type="subcellular location">
    <subcellularLocation>
        <location evidence="2">Mitochondrion</location>
    </subcellularLocation>
</comment>
<evidence type="ECO:0000256" key="7">
    <source>
        <dbReference type="ARBA" id="ARBA00038897"/>
    </source>
</evidence>
<comment type="cofactor">
    <cofactor evidence="1">
        <name>FAD</name>
        <dbReference type="ChEBI" id="CHEBI:57692"/>
    </cofactor>
</comment>
<dbReference type="InterPro" id="IPR036318">
    <property type="entry name" value="FAD-bd_PCMH-like_sf"/>
</dbReference>
<dbReference type="AlphaFoldDB" id="A0A4U5MPD2"/>
<evidence type="ECO:0000259" key="8">
    <source>
        <dbReference type="Pfam" id="PF01565"/>
    </source>
</evidence>
<keyword evidence="4" id="KW-0809">Transit peptide</keyword>
<sequence>MGGKRKHCVCFRNAMLEAGPGATIGGMCATRCSGSIAVRYGTMQDNVISLKVVLPNGDVVKTASRARKSAAGEGILGVTMEVTLWPQKFPLHSVVTMYNFLTIKDAADVAIDTMLSGIQLSRVELLDEVQVRAVNIANENNLTELPTLIFEFICTGNFAELISRSRQEVDVSPLVCIVEGSFHNMILLYLNQEDQRQEAESLNRYMIHTALSMEDDSWIWILPLPTTSWQHLG</sequence>
<proteinExistence type="inferred from homology"/>
<reference evidence="10" key="1">
    <citation type="submission" date="2018-10" db="EMBL/GenBank/DDBJ databases">
        <title>Population genomic analysis revealed the cold adaptation of white poplar.</title>
        <authorList>
            <person name="Liu Y.-J."/>
        </authorList>
    </citation>
    <scope>NUCLEOTIDE SEQUENCE [LARGE SCALE GENOMIC DNA]</scope>
    <source>
        <strain evidence="10">PAL-ZL1</strain>
    </source>
</reference>
<accession>A0A4U5MPD2</accession>
<gene>
    <name evidence="10" type="ORF">D5086_0000299750</name>
</gene>
<dbReference type="InterPro" id="IPR016169">
    <property type="entry name" value="FAD-bd_PCMH_sub2"/>
</dbReference>
<evidence type="ECO:0000256" key="2">
    <source>
        <dbReference type="ARBA" id="ARBA00004173"/>
    </source>
</evidence>
<evidence type="ECO:0000313" key="10">
    <source>
        <dbReference type="EMBL" id="TKR71451.1"/>
    </source>
</evidence>
<organism evidence="10">
    <name type="scientific">Populus alba</name>
    <name type="common">White poplar</name>
    <dbReference type="NCBI Taxonomy" id="43335"/>
    <lineage>
        <taxon>Eukaryota</taxon>
        <taxon>Viridiplantae</taxon>
        <taxon>Streptophyta</taxon>
        <taxon>Embryophyta</taxon>
        <taxon>Tracheophyta</taxon>
        <taxon>Spermatophyta</taxon>
        <taxon>Magnoliopsida</taxon>
        <taxon>eudicotyledons</taxon>
        <taxon>Gunneridae</taxon>
        <taxon>Pentapetalae</taxon>
        <taxon>rosids</taxon>
        <taxon>fabids</taxon>
        <taxon>Malpighiales</taxon>
        <taxon>Salicaceae</taxon>
        <taxon>Saliceae</taxon>
        <taxon>Populus</taxon>
    </lineage>
</organism>
<dbReference type="Pfam" id="PF02913">
    <property type="entry name" value="FAD-oxidase_C"/>
    <property type="match status" value="1"/>
</dbReference>
<comment type="similarity">
    <text evidence="3">Belongs to the FAD-binding oxidoreductase/transferase type 4 family.</text>
</comment>
<dbReference type="STRING" id="43335.A0A4U5MPD2"/>